<organism evidence="1 2">
    <name type="scientific">Rubinisphaera italica</name>
    <dbReference type="NCBI Taxonomy" id="2527969"/>
    <lineage>
        <taxon>Bacteria</taxon>
        <taxon>Pseudomonadati</taxon>
        <taxon>Planctomycetota</taxon>
        <taxon>Planctomycetia</taxon>
        <taxon>Planctomycetales</taxon>
        <taxon>Planctomycetaceae</taxon>
        <taxon>Rubinisphaera</taxon>
    </lineage>
</organism>
<evidence type="ECO:0000313" key="1">
    <source>
        <dbReference type="EMBL" id="TWT60774.1"/>
    </source>
</evidence>
<reference evidence="1 2" key="1">
    <citation type="submission" date="2019-02" db="EMBL/GenBank/DDBJ databases">
        <title>Deep-cultivation of Planctomycetes and their phenomic and genomic characterization uncovers novel biology.</title>
        <authorList>
            <person name="Wiegand S."/>
            <person name="Jogler M."/>
            <person name="Boedeker C."/>
            <person name="Pinto D."/>
            <person name="Vollmers J."/>
            <person name="Rivas-Marin E."/>
            <person name="Kohn T."/>
            <person name="Peeters S.H."/>
            <person name="Heuer A."/>
            <person name="Rast P."/>
            <person name="Oberbeckmann S."/>
            <person name="Bunk B."/>
            <person name="Jeske O."/>
            <person name="Meyerdierks A."/>
            <person name="Storesund J.E."/>
            <person name="Kallscheuer N."/>
            <person name="Luecker S."/>
            <person name="Lage O.M."/>
            <person name="Pohl T."/>
            <person name="Merkel B.J."/>
            <person name="Hornburger P."/>
            <person name="Mueller R.-W."/>
            <person name="Bruemmer F."/>
            <person name="Labrenz M."/>
            <person name="Spormann A.M."/>
            <person name="Op Den Camp H."/>
            <person name="Overmann J."/>
            <person name="Amann R."/>
            <person name="Jetten M.S.M."/>
            <person name="Mascher T."/>
            <person name="Medema M.H."/>
            <person name="Devos D.P."/>
            <person name="Kaster A.-K."/>
            <person name="Ovreas L."/>
            <person name="Rohde M."/>
            <person name="Galperin M.Y."/>
            <person name="Jogler C."/>
        </authorList>
    </citation>
    <scope>NUCLEOTIDE SEQUENCE [LARGE SCALE GENOMIC DNA]</scope>
    <source>
        <strain evidence="1 2">Pan54</strain>
    </source>
</reference>
<accession>A0A5C5XDC3</accession>
<sequence>MAFMGGPGNSRVLSPRANDARTAYEDINIEQRRHLWASDD</sequence>
<protein>
    <submittedName>
        <fullName evidence="1">Uncharacterized protein</fullName>
    </submittedName>
</protein>
<gene>
    <name evidence="1" type="ORF">Pan54_15010</name>
</gene>
<dbReference type="EMBL" id="SJPG01000001">
    <property type="protein sequence ID" value="TWT60774.1"/>
    <property type="molecule type" value="Genomic_DNA"/>
</dbReference>
<dbReference type="AlphaFoldDB" id="A0A5C5XDC3"/>
<name>A0A5C5XDC3_9PLAN</name>
<comment type="caution">
    <text evidence="1">The sequence shown here is derived from an EMBL/GenBank/DDBJ whole genome shotgun (WGS) entry which is preliminary data.</text>
</comment>
<proteinExistence type="predicted"/>
<keyword evidence="2" id="KW-1185">Reference proteome</keyword>
<evidence type="ECO:0000313" key="2">
    <source>
        <dbReference type="Proteomes" id="UP000316095"/>
    </source>
</evidence>
<dbReference type="Proteomes" id="UP000316095">
    <property type="component" value="Unassembled WGS sequence"/>
</dbReference>